<name>A0AAE8M401_9HYPO</name>
<evidence type="ECO:0000256" key="1">
    <source>
        <dbReference type="SAM" id="MobiDB-lite"/>
    </source>
</evidence>
<comment type="caution">
    <text evidence="2">The sequence shown here is derived from an EMBL/GenBank/DDBJ whole genome shotgun (WGS) entry which is preliminary data.</text>
</comment>
<evidence type="ECO:0000313" key="3">
    <source>
        <dbReference type="Proteomes" id="UP001187734"/>
    </source>
</evidence>
<protein>
    <submittedName>
        <fullName evidence="2">Uncharacterized protein</fullName>
    </submittedName>
</protein>
<dbReference type="AlphaFoldDB" id="A0AAE8M401"/>
<evidence type="ECO:0000313" key="2">
    <source>
        <dbReference type="EMBL" id="SPJ73758.1"/>
    </source>
</evidence>
<feature type="region of interest" description="Disordered" evidence="1">
    <location>
        <begin position="86"/>
        <end position="120"/>
    </location>
</feature>
<dbReference type="Proteomes" id="UP001187734">
    <property type="component" value="Unassembled WGS sequence"/>
</dbReference>
<keyword evidence="3" id="KW-1185">Reference proteome</keyword>
<gene>
    <name evidence="2" type="ORF">FTOL_03488</name>
</gene>
<proteinExistence type="predicted"/>
<organism evidence="2 3">
    <name type="scientific">Fusarium torulosum</name>
    <dbReference type="NCBI Taxonomy" id="33205"/>
    <lineage>
        <taxon>Eukaryota</taxon>
        <taxon>Fungi</taxon>
        <taxon>Dikarya</taxon>
        <taxon>Ascomycota</taxon>
        <taxon>Pezizomycotina</taxon>
        <taxon>Sordariomycetes</taxon>
        <taxon>Hypocreomycetidae</taxon>
        <taxon>Hypocreales</taxon>
        <taxon>Nectriaceae</taxon>
        <taxon>Fusarium</taxon>
    </lineage>
</organism>
<dbReference type="EMBL" id="ONZP01000104">
    <property type="protein sequence ID" value="SPJ73758.1"/>
    <property type="molecule type" value="Genomic_DNA"/>
</dbReference>
<reference evidence="2" key="1">
    <citation type="submission" date="2018-03" db="EMBL/GenBank/DDBJ databases">
        <authorList>
            <person name="Guldener U."/>
        </authorList>
    </citation>
    <scope>NUCLEOTIDE SEQUENCE</scope>
</reference>
<feature type="compositionally biased region" description="Basic and acidic residues" evidence="1">
    <location>
        <begin position="87"/>
        <end position="120"/>
    </location>
</feature>
<accession>A0AAE8M401</accession>
<feature type="region of interest" description="Disordered" evidence="1">
    <location>
        <begin position="47"/>
        <end position="74"/>
    </location>
</feature>
<sequence length="120" mass="13779">MTNSGALKGALGGLLSTIFKRTQTKIKGEIDLGRKKRPSQRLREEVMYSKTMSEQRSGTEIGVGEVGQAQGVDSDERVAFQVWTREQNMKEEQEQEQEQKKEARRPRGNEERWGRRIDDP</sequence>